<dbReference type="SUPFAM" id="SSF81324">
    <property type="entry name" value="Voltage-gated potassium channels"/>
    <property type="match status" value="1"/>
</dbReference>
<keyword evidence="7" id="KW-0630">Potassium</keyword>
<feature type="transmembrane region" description="Helical" evidence="13">
    <location>
        <begin position="143"/>
        <end position="162"/>
    </location>
</feature>
<evidence type="ECO:0000256" key="1">
    <source>
        <dbReference type="ARBA" id="ARBA00004141"/>
    </source>
</evidence>
<keyword evidence="5" id="KW-0631">Potassium channel</keyword>
<dbReference type="EMBL" id="HBHT01003129">
    <property type="protein sequence ID" value="CAD9943950.1"/>
    <property type="molecule type" value="Transcribed_RNA"/>
</dbReference>
<name>A0A7S2Y614_9STRA</name>
<evidence type="ECO:0000313" key="15">
    <source>
        <dbReference type="EMBL" id="CAD9943950.1"/>
    </source>
</evidence>
<dbReference type="PRINTS" id="PR00169">
    <property type="entry name" value="KCHANNEL"/>
</dbReference>
<evidence type="ECO:0000259" key="14">
    <source>
        <dbReference type="Pfam" id="PF00520"/>
    </source>
</evidence>
<evidence type="ECO:0000256" key="6">
    <source>
        <dbReference type="ARBA" id="ARBA00022882"/>
    </source>
</evidence>
<evidence type="ECO:0000256" key="7">
    <source>
        <dbReference type="ARBA" id="ARBA00022958"/>
    </source>
</evidence>
<keyword evidence="8 13" id="KW-1133">Transmembrane helix</keyword>
<keyword evidence="3" id="KW-0633">Potassium transport</keyword>
<feature type="transmembrane region" description="Helical" evidence="13">
    <location>
        <begin position="429"/>
        <end position="449"/>
    </location>
</feature>
<evidence type="ECO:0000256" key="12">
    <source>
        <dbReference type="SAM" id="MobiDB-lite"/>
    </source>
</evidence>
<evidence type="ECO:0000256" key="10">
    <source>
        <dbReference type="ARBA" id="ARBA00023136"/>
    </source>
</evidence>
<dbReference type="PANTHER" id="PTHR11537:SF254">
    <property type="entry name" value="POTASSIUM VOLTAGE-GATED CHANNEL PROTEIN SHAB"/>
    <property type="match status" value="1"/>
</dbReference>
<feature type="compositionally biased region" description="Gly residues" evidence="12">
    <location>
        <begin position="488"/>
        <end position="499"/>
    </location>
</feature>
<feature type="transmembrane region" description="Helical" evidence="13">
    <location>
        <begin position="323"/>
        <end position="343"/>
    </location>
</feature>
<dbReference type="InterPro" id="IPR028325">
    <property type="entry name" value="VG_K_chnl"/>
</dbReference>
<evidence type="ECO:0000256" key="3">
    <source>
        <dbReference type="ARBA" id="ARBA00022538"/>
    </source>
</evidence>
<keyword evidence="4 13" id="KW-0812">Transmembrane</keyword>
<dbReference type="GO" id="GO:0008076">
    <property type="term" value="C:voltage-gated potassium channel complex"/>
    <property type="evidence" value="ECO:0007669"/>
    <property type="project" value="InterPro"/>
</dbReference>
<keyword evidence="10 13" id="KW-0472">Membrane</keyword>
<accession>A0A7S2Y614</accession>
<dbReference type="AlphaFoldDB" id="A0A7S2Y614"/>
<feature type="region of interest" description="Disordered" evidence="12">
    <location>
        <begin position="471"/>
        <end position="540"/>
    </location>
</feature>
<dbReference type="Pfam" id="PF00520">
    <property type="entry name" value="Ion_trans"/>
    <property type="match status" value="1"/>
</dbReference>
<dbReference type="PANTHER" id="PTHR11537">
    <property type="entry name" value="VOLTAGE-GATED POTASSIUM CHANNEL"/>
    <property type="match status" value="1"/>
</dbReference>
<gene>
    <name evidence="15" type="ORF">APAL1065_LOCUS2107</name>
</gene>
<feature type="domain" description="Ion transport" evidence="14">
    <location>
        <begin position="213"/>
        <end position="456"/>
    </location>
</feature>
<dbReference type="GO" id="GO:0005249">
    <property type="term" value="F:voltage-gated potassium channel activity"/>
    <property type="evidence" value="ECO:0007669"/>
    <property type="project" value="InterPro"/>
</dbReference>
<evidence type="ECO:0000256" key="4">
    <source>
        <dbReference type="ARBA" id="ARBA00022692"/>
    </source>
</evidence>
<organism evidence="15">
    <name type="scientific">Entomoneis paludosa</name>
    <dbReference type="NCBI Taxonomy" id="265537"/>
    <lineage>
        <taxon>Eukaryota</taxon>
        <taxon>Sar</taxon>
        <taxon>Stramenopiles</taxon>
        <taxon>Ochrophyta</taxon>
        <taxon>Bacillariophyta</taxon>
        <taxon>Bacillariophyceae</taxon>
        <taxon>Bacillariophycidae</taxon>
        <taxon>Entomoneidaceae</taxon>
        <taxon>Entomoneis</taxon>
    </lineage>
</organism>
<dbReference type="Gene3D" id="1.20.120.350">
    <property type="entry name" value="Voltage-gated potassium channels. Chain C"/>
    <property type="match status" value="1"/>
</dbReference>
<dbReference type="InterPro" id="IPR027359">
    <property type="entry name" value="Volt_channel_dom_sf"/>
</dbReference>
<feature type="region of interest" description="Disordered" evidence="12">
    <location>
        <begin position="21"/>
        <end position="62"/>
    </location>
</feature>
<dbReference type="GO" id="GO:0001508">
    <property type="term" value="P:action potential"/>
    <property type="evidence" value="ECO:0007669"/>
    <property type="project" value="TreeGrafter"/>
</dbReference>
<keyword evidence="2" id="KW-0813">Transport</keyword>
<reference evidence="15" key="1">
    <citation type="submission" date="2021-01" db="EMBL/GenBank/DDBJ databases">
        <authorList>
            <person name="Corre E."/>
            <person name="Pelletier E."/>
            <person name="Niang G."/>
            <person name="Scheremetjew M."/>
            <person name="Finn R."/>
            <person name="Kale V."/>
            <person name="Holt S."/>
            <person name="Cochrane G."/>
            <person name="Meng A."/>
            <person name="Brown T."/>
            <person name="Cohen L."/>
        </authorList>
    </citation>
    <scope>NUCLEOTIDE SEQUENCE</scope>
    <source>
        <strain evidence="15">CCMP125</strain>
    </source>
</reference>
<feature type="compositionally biased region" description="Basic and acidic residues" evidence="12">
    <location>
        <begin position="519"/>
        <end position="528"/>
    </location>
</feature>
<feature type="transmembrane region" description="Helical" evidence="13">
    <location>
        <begin position="349"/>
        <end position="368"/>
    </location>
</feature>
<evidence type="ECO:0000256" key="8">
    <source>
        <dbReference type="ARBA" id="ARBA00022989"/>
    </source>
</evidence>
<keyword evidence="9" id="KW-0406">Ion transport</keyword>
<comment type="subcellular location">
    <subcellularLocation>
        <location evidence="1">Membrane</location>
        <topology evidence="1">Multi-pass membrane protein</topology>
    </subcellularLocation>
</comment>
<keyword evidence="11" id="KW-0407">Ion channel</keyword>
<evidence type="ECO:0000256" key="2">
    <source>
        <dbReference type="ARBA" id="ARBA00022448"/>
    </source>
</evidence>
<evidence type="ECO:0000256" key="11">
    <source>
        <dbReference type="ARBA" id="ARBA00023303"/>
    </source>
</evidence>
<dbReference type="InterPro" id="IPR005821">
    <property type="entry name" value="Ion_trans_dom"/>
</dbReference>
<sequence>MTSLTVNTSSHGTTEMWMDEGAPLLGTTGESSSQQQGNTATSSTTTPTAPPVKLESSSPSRGRASSFLLAGILSSRTFFPSAWDVRDVVDLQATTQQQQQQQERYFRQSRVGIPTTMRIQEYRTWRRRLFLVLTEPDTSLCSALFFGCLVVAIMVMNVLMMLQTLNAFQFTPKDCLLCGGSTSYLFEDDSMVTFEAMSWKNHDADSGTTTTTTMSSQYEPPDSVECVCAPTPYLWTDQILQYLVYGFSVEWILRVLCFAPAPHERATTAIGQVQQFIQYLVSWPIVLDFWATFPYYMEFFGSHFNTKGFMSFRLLRLFRVFQLVRMGSYSVTFTSLMTVLSAAVEHLKILGLLLLFGGALFGSLIFWLEKGEWQYWEATQSWEFVRINEHGQPEISPFTSIPETFYWFMVTATTVGYGDIYPTSNAGRWVGVMAMLLSLLVIAFPVSVFSDLWSKELEKSGAIKSLEALSDQEGGSNLGDSEHNNNNGDGGPEGGGGGDTSTPRTAARLSGSAAAVLEEGNRMDHGGRGGDTNTTGGGGAGDDMHALLAANHVEGSVTRNWNYGYQHAPNVMNTTDQLDPSNIVILQKTDLAELLRHVQNVTHSQTQIKAILRKYKIVHK</sequence>
<keyword evidence="6" id="KW-0851">Voltage-gated channel</keyword>
<proteinExistence type="predicted"/>
<evidence type="ECO:0000256" key="13">
    <source>
        <dbReference type="SAM" id="Phobius"/>
    </source>
</evidence>
<feature type="non-terminal residue" evidence="15">
    <location>
        <position position="620"/>
    </location>
</feature>
<feature type="compositionally biased region" description="Polar residues" evidence="12">
    <location>
        <begin position="28"/>
        <end position="38"/>
    </location>
</feature>
<evidence type="ECO:0000256" key="5">
    <source>
        <dbReference type="ARBA" id="ARBA00022826"/>
    </source>
</evidence>
<dbReference type="Gene3D" id="1.10.287.70">
    <property type="match status" value="1"/>
</dbReference>
<evidence type="ECO:0000256" key="9">
    <source>
        <dbReference type="ARBA" id="ARBA00023065"/>
    </source>
</evidence>
<protein>
    <recommendedName>
        <fullName evidence="14">Ion transport domain-containing protein</fullName>
    </recommendedName>
</protein>